<proteinExistence type="predicted"/>
<organism evidence="1 2">
    <name type="scientific">Dovyalis caffra</name>
    <dbReference type="NCBI Taxonomy" id="77055"/>
    <lineage>
        <taxon>Eukaryota</taxon>
        <taxon>Viridiplantae</taxon>
        <taxon>Streptophyta</taxon>
        <taxon>Embryophyta</taxon>
        <taxon>Tracheophyta</taxon>
        <taxon>Spermatophyta</taxon>
        <taxon>Magnoliopsida</taxon>
        <taxon>eudicotyledons</taxon>
        <taxon>Gunneridae</taxon>
        <taxon>Pentapetalae</taxon>
        <taxon>rosids</taxon>
        <taxon>fabids</taxon>
        <taxon>Malpighiales</taxon>
        <taxon>Salicaceae</taxon>
        <taxon>Flacourtieae</taxon>
        <taxon>Dovyalis</taxon>
    </lineage>
</organism>
<keyword evidence="2" id="KW-1185">Reference proteome</keyword>
<sequence>MSAHIEEASTFMCAKLRFCLASRSAAWACRNFVLWGSKLAIDKNEVGYVEVMLGILTGVPFAMTI</sequence>
<dbReference type="EMBL" id="CAWUPB010000850">
    <property type="protein sequence ID" value="CAK7326036.1"/>
    <property type="molecule type" value="Genomic_DNA"/>
</dbReference>
<protein>
    <submittedName>
        <fullName evidence="1">Uncharacterized protein</fullName>
    </submittedName>
</protein>
<dbReference type="Proteomes" id="UP001314170">
    <property type="component" value="Unassembled WGS sequence"/>
</dbReference>
<dbReference type="AlphaFoldDB" id="A0AAV1QWF4"/>
<name>A0AAV1QWF4_9ROSI</name>
<evidence type="ECO:0000313" key="2">
    <source>
        <dbReference type="Proteomes" id="UP001314170"/>
    </source>
</evidence>
<reference evidence="1 2" key="1">
    <citation type="submission" date="2024-01" db="EMBL/GenBank/DDBJ databases">
        <authorList>
            <person name="Waweru B."/>
        </authorList>
    </citation>
    <scope>NUCLEOTIDE SEQUENCE [LARGE SCALE GENOMIC DNA]</scope>
</reference>
<gene>
    <name evidence="1" type="ORF">DCAF_LOCUS3731</name>
</gene>
<comment type="caution">
    <text evidence="1">The sequence shown here is derived from an EMBL/GenBank/DDBJ whole genome shotgun (WGS) entry which is preliminary data.</text>
</comment>
<evidence type="ECO:0000313" key="1">
    <source>
        <dbReference type="EMBL" id="CAK7326036.1"/>
    </source>
</evidence>
<accession>A0AAV1QWF4</accession>